<evidence type="ECO:0000256" key="8">
    <source>
        <dbReference type="RuleBase" id="RU004011"/>
    </source>
</evidence>
<feature type="active site" description="Pros-phosphohistidine intermediate" evidence="7">
    <location>
        <position position="156"/>
    </location>
</feature>
<dbReference type="GeneID" id="109467860"/>
<evidence type="ECO:0000256" key="1">
    <source>
        <dbReference type="ARBA" id="ARBA00001946"/>
    </source>
</evidence>
<feature type="binding site" evidence="7">
    <location>
        <position position="50"/>
    </location>
    <ligand>
        <name>ATP</name>
        <dbReference type="ChEBI" id="CHEBI:30616"/>
    </ligand>
</feature>
<dbReference type="OrthoDB" id="2162449at2759"/>
<accession>A0A6P4YHY5</accession>
<dbReference type="GO" id="GO:0005524">
    <property type="term" value="F:ATP binding"/>
    <property type="evidence" value="ECO:0007669"/>
    <property type="project" value="UniProtKB-KW"/>
</dbReference>
<evidence type="ECO:0000256" key="5">
    <source>
        <dbReference type="ARBA" id="ARBA00022777"/>
    </source>
</evidence>
<keyword evidence="4 9" id="KW-0547">Nucleotide-binding</keyword>
<evidence type="ECO:0000259" key="10">
    <source>
        <dbReference type="SMART" id="SM00562"/>
    </source>
</evidence>
<feature type="binding site" evidence="7">
    <location>
        <position position="98"/>
    </location>
    <ligand>
        <name>ATP</name>
        <dbReference type="ChEBI" id="CHEBI:30616"/>
    </ligand>
</feature>
<comment type="catalytic activity">
    <reaction evidence="9">
        <text>a 2'-deoxyribonucleoside 5'-diphosphate + ATP = a 2'-deoxyribonucleoside 5'-triphosphate + ADP</text>
        <dbReference type="Rhea" id="RHEA:44640"/>
        <dbReference type="ChEBI" id="CHEBI:30616"/>
        <dbReference type="ChEBI" id="CHEBI:61560"/>
        <dbReference type="ChEBI" id="CHEBI:73316"/>
        <dbReference type="ChEBI" id="CHEBI:456216"/>
        <dbReference type="EC" id="2.7.4.6"/>
    </reaction>
</comment>
<dbReference type="InterPro" id="IPR023005">
    <property type="entry name" value="Nucleoside_diP_kinase_AS"/>
</dbReference>
<proteinExistence type="inferred from homology"/>
<keyword evidence="5 9" id="KW-0418">Kinase</keyword>
<sequence length="191" mass="21742">MMIRYAIIYACSTSRARNAGKPWSCSGLAYRAMSTKVPERNKERSFIMIKPNGVQRGLIGEVIKRFEQKGYKLVAMKFMQASEEHMQKHYTHLQSKAFYPGLCKYMSSSPVVPMVWEGLDVVRTGRVMLGETNPGDSLPGTIRGDFCLHVGRNLVHGSDSIENANKEIALWFREDEIVTYTAGQYDWVYDD</sequence>
<keyword evidence="3 9" id="KW-0808">Transferase</keyword>
<evidence type="ECO:0000256" key="6">
    <source>
        <dbReference type="ARBA" id="ARBA00022840"/>
    </source>
</evidence>
<comment type="cofactor">
    <cofactor evidence="1">
        <name>Mg(2+)</name>
        <dbReference type="ChEBI" id="CHEBI:18420"/>
    </cofactor>
</comment>
<evidence type="ECO:0000256" key="9">
    <source>
        <dbReference type="RuleBase" id="RU004013"/>
    </source>
</evidence>
<dbReference type="HAMAP" id="MF_00451">
    <property type="entry name" value="NDP_kinase"/>
    <property type="match status" value="1"/>
</dbReference>
<dbReference type="InterPro" id="IPR001564">
    <property type="entry name" value="Nucleoside_diP_kinase"/>
</dbReference>
<dbReference type="Pfam" id="PF00334">
    <property type="entry name" value="NDK"/>
    <property type="match status" value="1"/>
</dbReference>
<dbReference type="GO" id="GO:0006241">
    <property type="term" value="P:CTP biosynthetic process"/>
    <property type="evidence" value="ECO:0007669"/>
    <property type="project" value="InterPro"/>
</dbReference>
<dbReference type="NCBIfam" id="NF001908">
    <property type="entry name" value="PRK00668.1"/>
    <property type="match status" value="1"/>
</dbReference>
<feature type="binding site" evidence="7">
    <location>
        <position position="153"/>
    </location>
    <ligand>
        <name>ATP</name>
        <dbReference type="ChEBI" id="CHEBI:30616"/>
    </ligand>
</feature>
<dbReference type="Proteomes" id="UP000515135">
    <property type="component" value="Unplaced"/>
</dbReference>
<dbReference type="EC" id="2.7.4.6" evidence="9"/>
<dbReference type="SMART" id="SM00562">
    <property type="entry name" value="NDK"/>
    <property type="match status" value="1"/>
</dbReference>
<name>A0A6P4YHY5_BRABE</name>
<reference evidence="12" key="1">
    <citation type="submission" date="2025-08" db="UniProtKB">
        <authorList>
            <consortium name="RefSeq"/>
        </authorList>
    </citation>
    <scope>IDENTIFICATION</scope>
    <source>
        <tissue evidence="12">Gonad</tissue>
    </source>
</reference>
<dbReference type="Gene3D" id="3.30.70.141">
    <property type="entry name" value="Nucleoside diphosphate kinase-like domain"/>
    <property type="match status" value="1"/>
</dbReference>
<dbReference type="PROSITE" id="PS00469">
    <property type="entry name" value="NDPK"/>
    <property type="match status" value="1"/>
</dbReference>
<gene>
    <name evidence="12" type="primary">LOC109467860</name>
</gene>
<keyword evidence="11" id="KW-1185">Reference proteome</keyword>
<evidence type="ECO:0000256" key="7">
    <source>
        <dbReference type="PROSITE-ProRule" id="PRU00706"/>
    </source>
</evidence>
<dbReference type="KEGG" id="bbel:109467860"/>
<dbReference type="InterPro" id="IPR034907">
    <property type="entry name" value="NDK-like_dom"/>
</dbReference>
<comment type="similarity">
    <text evidence="2 7 8">Belongs to the NDK family.</text>
</comment>
<dbReference type="AlphaFoldDB" id="A0A6P4YHY5"/>
<dbReference type="InterPro" id="IPR036850">
    <property type="entry name" value="NDK-like_dom_sf"/>
</dbReference>
<feature type="binding site" evidence="7">
    <location>
        <position position="143"/>
    </location>
    <ligand>
        <name>ATP</name>
        <dbReference type="ChEBI" id="CHEBI:30616"/>
    </ligand>
</feature>
<dbReference type="FunFam" id="3.30.70.141:FF:000039">
    <property type="entry name" value="Nucleoside diphosphate kinase B"/>
    <property type="match status" value="1"/>
</dbReference>
<dbReference type="GO" id="GO:0006228">
    <property type="term" value="P:UTP biosynthetic process"/>
    <property type="evidence" value="ECO:0007669"/>
    <property type="project" value="InterPro"/>
</dbReference>
<keyword evidence="6 9" id="KW-0067">ATP-binding</keyword>
<protein>
    <recommendedName>
        <fullName evidence="9">Nucleoside diphosphate kinase</fullName>
        <ecNumber evidence="9">2.7.4.6</ecNumber>
    </recommendedName>
</protein>
<dbReference type="PANTHER" id="PTHR11349">
    <property type="entry name" value="NUCLEOSIDE DIPHOSPHATE KINASE"/>
    <property type="match status" value="1"/>
</dbReference>
<dbReference type="CDD" id="cd04413">
    <property type="entry name" value="NDPk_I"/>
    <property type="match status" value="1"/>
</dbReference>
<evidence type="ECO:0000313" key="12">
    <source>
        <dbReference type="RefSeq" id="XP_019621524.1"/>
    </source>
</evidence>
<evidence type="ECO:0000313" key="11">
    <source>
        <dbReference type="Proteomes" id="UP000515135"/>
    </source>
</evidence>
<organism evidence="11 12">
    <name type="scientific">Branchiostoma belcheri</name>
    <name type="common">Amphioxus</name>
    <dbReference type="NCBI Taxonomy" id="7741"/>
    <lineage>
        <taxon>Eukaryota</taxon>
        <taxon>Metazoa</taxon>
        <taxon>Chordata</taxon>
        <taxon>Cephalochordata</taxon>
        <taxon>Leptocardii</taxon>
        <taxon>Amphioxiformes</taxon>
        <taxon>Branchiostomatidae</taxon>
        <taxon>Branchiostoma</taxon>
    </lineage>
</organism>
<evidence type="ECO:0000256" key="2">
    <source>
        <dbReference type="ARBA" id="ARBA00008142"/>
    </source>
</evidence>
<feature type="binding site" evidence="7">
    <location>
        <position position="126"/>
    </location>
    <ligand>
        <name>ATP</name>
        <dbReference type="ChEBI" id="CHEBI:30616"/>
    </ligand>
</feature>
<dbReference type="SUPFAM" id="SSF54919">
    <property type="entry name" value="Nucleoside diphosphate kinase, NDK"/>
    <property type="match status" value="1"/>
</dbReference>
<evidence type="ECO:0000256" key="3">
    <source>
        <dbReference type="ARBA" id="ARBA00022679"/>
    </source>
</evidence>
<dbReference type="PRINTS" id="PR01243">
    <property type="entry name" value="NUCDPKINASE"/>
</dbReference>
<feature type="binding site" evidence="7">
    <location>
        <position position="132"/>
    </location>
    <ligand>
        <name>ATP</name>
        <dbReference type="ChEBI" id="CHEBI:30616"/>
    </ligand>
</feature>
<dbReference type="PROSITE" id="PS51374">
    <property type="entry name" value="NDPK_LIKE"/>
    <property type="match status" value="1"/>
</dbReference>
<evidence type="ECO:0000256" key="4">
    <source>
        <dbReference type="ARBA" id="ARBA00022741"/>
    </source>
</evidence>
<dbReference type="GO" id="GO:0006183">
    <property type="term" value="P:GTP biosynthetic process"/>
    <property type="evidence" value="ECO:0007669"/>
    <property type="project" value="InterPro"/>
</dbReference>
<dbReference type="GO" id="GO:0004550">
    <property type="term" value="F:nucleoside diphosphate kinase activity"/>
    <property type="evidence" value="ECO:0007669"/>
    <property type="project" value="UniProtKB-EC"/>
</dbReference>
<dbReference type="RefSeq" id="XP_019621524.1">
    <property type="nucleotide sequence ID" value="XM_019765965.1"/>
</dbReference>
<feature type="domain" description="Nucleoside diphosphate kinase-like" evidence="10">
    <location>
        <begin position="42"/>
        <end position="179"/>
    </location>
</feature>